<dbReference type="Proteomes" id="UP000803844">
    <property type="component" value="Unassembled WGS sequence"/>
</dbReference>
<reference evidence="3" key="1">
    <citation type="journal article" date="2020" name="Phytopathology">
        <title>Genome sequence of the chestnut blight fungus Cryphonectria parasitica EP155: A fundamental resource for an archetypical invasive plant pathogen.</title>
        <authorList>
            <person name="Crouch J.A."/>
            <person name="Dawe A."/>
            <person name="Aerts A."/>
            <person name="Barry K."/>
            <person name="Churchill A.C.L."/>
            <person name="Grimwood J."/>
            <person name="Hillman B."/>
            <person name="Milgroom M.G."/>
            <person name="Pangilinan J."/>
            <person name="Smith M."/>
            <person name="Salamov A."/>
            <person name="Schmutz J."/>
            <person name="Yadav J."/>
            <person name="Grigoriev I.V."/>
            <person name="Nuss D."/>
        </authorList>
    </citation>
    <scope>NUCLEOTIDE SEQUENCE</scope>
    <source>
        <strain evidence="3">EP155</strain>
    </source>
</reference>
<evidence type="ECO:0000256" key="1">
    <source>
        <dbReference type="SAM" id="MobiDB-lite"/>
    </source>
</evidence>
<organism evidence="3 4">
    <name type="scientific">Cryphonectria parasitica (strain ATCC 38755 / EP155)</name>
    <dbReference type="NCBI Taxonomy" id="660469"/>
    <lineage>
        <taxon>Eukaryota</taxon>
        <taxon>Fungi</taxon>
        <taxon>Dikarya</taxon>
        <taxon>Ascomycota</taxon>
        <taxon>Pezizomycotina</taxon>
        <taxon>Sordariomycetes</taxon>
        <taxon>Sordariomycetidae</taxon>
        <taxon>Diaporthales</taxon>
        <taxon>Cryphonectriaceae</taxon>
        <taxon>Cryphonectria-Endothia species complex</taxon>
        <taxon>Cryphonectria</taxon>
    </lineage>
</organism>
<dbReference type="GO" id="GO:0005634">
    <property type="term" value="C:nucleus"/>
    <property type="evidence" value="ECO:0007669"/>
    <property type="project" value="TreeGrafter"/>
</dbReference>
<comment type="caution">
    <text evidence="3">The sequence shown here is derived from an EMBL/GenBank/DDBJ whole genome shotgun (WGS) entry which is preliminary data.</text>
</comment>
<keyword evidence="4" id="KW-1185">Reference proteome</keyword>
<protein>
    <recommendedName>
        <fullName evidence="2">Smr domain-containing protein</fullName>
    </recommendedName>
</protein>
<name>A0A9P4XVV3_CRYP1</name>
<feature type="domain" description="Smr" evidence="2">
    <location>
        <begin position="332"/>
        <end position="415"/>
    </location>
</feature>
<dbReference type="SUPFAM" id="SSF160443">
    <property type="entry name" value="SMR domain-like"/>
    <property type="match status" value="1"/>
</dbReference>
<accession>A0A9P4XVV3</accession>
<dbReference type="InterPro" id="IPR052772">
    <property type="entry name" value="Endo/PolyKinase_Domain-Protein"/>
</dbReference>
<dbReference type="OrthoDB" id="4080456at2759"/>
<dbReference type="PANTHER" id="PTHR46535">
    <property type="entry name" value="NEDD4-BINDING PROTEIN 2"/>
    <property type="match status" value="1"/>
</dbReference>
<evidence type="ECO:0000313" key="4">
    <source>
        <dbReference type="Proteomes" id="UP000803844"/>
    </source>
</evidence>
<dbReference type="Gene3D" id="3.30.1370.110">
    <property type="match status" value="1"/>
</dbReference>
<gene>
    <name evidence="3" type="ORF">M406DRAFT_265985</name>
</gene>
<sequence>EFRSSLDDTLIIAIIGDYDLTTHFDEARGILEDLAQNATAEEGLGFNASGIGSDDQELGRCADDLAGLEWPSDTTTNSASVSGSNRSPADIDISLQTECSDALSESFAALELPQDVNVSALDEDGKVAELKTMFADLSDMDLRMTLKKFKGDFTKACEELLNIQYLEEQGLRPKGIEGAFRLDGLVGYKGKSLHTGRSDAPKDKGKNRLNVNYSLTPPNLSEEDVTIGTSTTSAYKSQRLRGSSLPRVSTIPNAATKVTYSAPDSPALSPTDWQTSFQAAQQAYRRGASNKHFRPVAGVLAERAREHIRVARAADSQKYLALVDENSSAQHIDLHGVPVADGVRIALERTQLWWSSLGENRVKAAREEGFTVVTGLGKHSAGGVSRLRQEVGAALKREGWRVRLETGQFVVTGKT</sequence>
<feature type="region of interest" description="Disordered" evidence="1">
    <location>
        <begin position="192"/>
        <end position="215"/>
    </location>
</feature>
<feature type="compositionally biased region" description="Basic and acidic residues" evidence="1">
    <location>
        <begin position="196"/>
        <end position="206"/>
    </location>
</feature>
<feature type="non-terminal residue" evidence="3">
    <location>
        <position position="1"/>
    </location>
</feature>
<dbReference type="EMBL" id="MU032351">
    <property type="protein sequence ID" value="KAF3761757.1"/>
    <property type="molecule type" value="Genomic_DNA"/>
</dbReference>
<dbReference type="AlphaFoldDB" id="A0A9P4XVV3"/>
<dbReference type="InterPro" id="IPR002625">
    <property type="entry name" value="Smr_dom"/>
</dbReference>
<dbReference type="PANTHER" id="PTHR46535:SF1">
    <property type="entry name" value="NEDD4-BINDING PROTEIN 2"/>
    <property type="match status" value="1"/>
</dbReference>
<evidence type="ECO:0000313" key="3">
    <source>
        <dbReference type="EMBL" id="KAF3761757.1"/>
    </source>
</evidence>
<dbReference type="InterPro" id="IPR036063">
    <property type="entry name" value="Smr_dom_sf"/>
</dbReference>
<dbReference type="GeneID" id="63834904"/>
<dbReference type="PROSITE" id="PS50828">
    <property type="entry name" value="SMR"/>
    <property type="match status" value="1"/>
</dbReference>
<dbReference type="RefSeq" id="XP_040772736.1">
    <property type="nucleotide sequence ID" value="XM_040917775.1"/>
</dbReference>
<proteinExistence type="predicted"/>
<dbReference type="CDD" id="cd14279">
    <property type="entry name" value="CUE"/>
    <property type="match status" value="1"/>
</dbReference>
<evidence type="ECO:0000259" key="2">
    <source>
        <dbReference type="PROSITE" id="PS50828"/>
    </source>
</evidence>
<dbReference type="GO" id="GO:0004519">
    <property type="term" value="F:endonuclease activity"/>
    <property type="evidence" value="ECO:0007669"/>
    <property type="project" value="TreeGrafter"/>
</dbReference>